<name>A0A6G1LM58_9PEZI</name>
<evidence type="ECO:0000313" key="3">
    <source>
        <dbReference type="Proteomes" id="UP000799436"/>
    </source>
</evidence>
<dbReference type="SUPFAM" id="SSF55418">
    <property type="entry name" value="eIF4e-like"/>
    <property type="match status" value="1"/>
</dbReference>
<gene>
    <name evidence="2" type="ORF">EJ03DRAFT_387063</name>
</gene>
<reference evidence="2" key="1">
    <citation type="journal article" date="2020" name="Stud. Mycol.">
        <title>101 Dothideomycetes genomes: a test case for predicting lifestyles and emergence of pathogens.</title>
        <authorList>
            <person name="Haridas S."/>
            <person name="Albert R."/>
            <person name="Binder M."/>
            <person name="Bloem J."/>
            <person name="Labutti K."/>
            <person name="Salamov A."/>
            <person name="Andreopoulos B."/>
            <person name="Baker S."/>
            <person name="Barry K."/>
            <person name="Bills G."/>
            <person name="Bluhm B."/>
            <person name="Cannon C."/>
            <person name="Castanera R."/>
            <person name="Culley D."/>
            <person name="Daum C."/>
            <person name="Ezra D."/>
            <person name="Gonzalez J."/>
            <person name="Henrissat B."/>
            <person name="Kuo A."/>
            <person name="Liang C."/>
            <person name="Lipzen A."/>
            <person name="Lutzoni F."/>
            <person name="Magnuson J."/>
            <person name="Mondo S."/>
            <person name="Nolan M."/>
            <person name="Ohm R."/>
            <person name="Pangilinan J."/>
            <person name="Park H.-J."/>
            <person name="Ramirez L."/>
            <person name="Alfaro M."/>
            <person name="Sun H."/>
            <person name="Tritt A."/>
            <person name="Yoshinaga Y."/>
            <person name="Zwiers L.-H."/>
            <person name="Turgeon B."/>
            <person name="Goodwin S."/>
            <person name="Spatafora J."/>
            <person name="Crous P."/>
            <person name="Grigoriev I."/>
        </authorList>
    </citation>
    <scope>NUCLEOTIDE SEQUENCE</scope>
    <source>
        <strain evidence="2">CBS 116005</strain>
    </source>
</reference>
<accession>A0A6G1LM58</accession>
<comment type="similarity">
    <text evidence="1">Belongs to the UPF0696 family.</text>
</comment>
<evidence type="ECO:0000256" key="1">
    <source>
        <dbReference type="ARBA" id="ARBA00010568"/>
    </source>
</evidence>
<dbReference type="PANTHER" id="PTHR31977:SF1">
    <property type="entry name" value="UPF0696 PROTEIN C11ORF68"/>
    <property type="match status" value="1"/>
</dbReference>
<protein>
    <submittedName>
        <fullName evidence="2">DUF1917-domain-containing protein</fullName>
    </submittedName>
</protein>
<dbReference type="EMBL" id="ML995810">
    <property type="protein sequence ID" value="KAF2773659.1"/>
    <property type="molecule type" value="Genomic_DNA"/>
</dbReference>
<sequence length="234" mass="26309">MARLPVDDPDTQTVDGWVWVASAKIRRSPLKQEGKTDTNAFREGGFELLAVYDSKKARFENDNPNKPPGTITRYLRPYREQLEDGLHALAVKTGTTCGKWMIFPKIDKLPRTWRLVAKATAQGRLGHTSKCATYDPNDTKDERVICVYTYDFTDTTDVRKVLDGLAELGLVDGHFGIYYKCDAYTYLGIKSNNPYKLRASMYSSKELLGGNARAKQEGPIVRATPANNGDAWEF</sequence>
<dbReference type="InterPro" id="IPR015034">
    <property type="entry name" value="Bles03"/>
</dbReference>
<dbReference type="Pfam" id="PF08939">
    <property type="entry name" value="Bles03"/>
    <property type="match status" value="1"/>
</dbReference>
<proteinExistence type="inferred from homology"/>
<keyword evidence="3" id="KW-1185">Reference proteome</keyword>
<organism evidence="2 3">
    <name type="scientific">Teratosphaeria nubilosa</name>
    <dbReference type="NCBI Taxonomy" id="161662"/>
    <lineage>
        <taxon>Eukaryota</taxon>
        <taxon>Fungi</taxon>
        <taxon>Dikarya</taxon>
        <taxon>Ascomycota</taxon>
        <taxon>Pezizomycotina</taxon>
        <taxon>Dothideomycetes</taxon>
        <taxon>Dothideomycetidae</taxon>
        <taxon>Mycosphaerellales</taxon>
        <taxon>Teratosphaeriaceae</taxon>
        <taxon>Teratosphaeria</taxon>
    </lineage>
</organism>
<dbReference type="InterPro" id="IPR023398">
    <property type="entry name" value="TIF_eIF4e-like"/>
</dbReference>
<dbReference type="Gene3D" id="3.30.760.10">
    <property type="entry name" value="RNA Cap, Translation Initiation Factor Eif4e"/>
    <property type="match status" value="1"/>
</dbReference>
<dbReference type="AlphaFoldDB" id="A0A6G1LM58"/>
<dbReference type="Proteomes" id="UP000799436">
    <property type="component" value="Unassembled WGS sequence"/>
</dbReference>
<dbReference type="OrthoDB" id="10067381at2759"/>
<evidence type="ECO:0000313" key="2">
    <source>
        <dbReference type="EMBL" id="KAF2773659.1"/>
    </source>
</evidence>
<dbReference type="PANTHER" id="PTHR31977">
    <property type="entry name" value="UPF0696 PROTEIN C11ORF68"/>
    <property type="match status" value="1"/>
</dbReference>